<dbReference type="InterPro" id="IPR003959">
    <property type="entry name" value="ATPase_AAA_core"/>
</dbReference>
<dbReference type="GO" id="GO:0051301">
    <property type="term" value="P:cell division"/>
    <property type="evidence" value="ECO:0007669"/>
    <property type="project" value="UniProtKB-UniRule"/>
</dbReference>
<proteinExistence type="inferred from homology"/>
<feature type="domain" description="AAA+ ATPase" evidence="4">
    <location>
        <begin position="222"/>
        <end position="401"/>
    </location>
</feature>
<dbReference type="Gene3D" id="3.40.50.300">
    <property type="entry name" value="P-loop containing nucleotide triphosphate hydrolases"/>
    <property type="match status" value="1"/>
</dbReference>
<dbReference type="InterPro" id="IPR050311">
    <property type="entry name" value="ORC1/CDC6"/>
</dbReference>
<dbReference type="EMBL" id="LSSK01000925">
    <property type="protein sequence ID" value="OMH81332.1"/>
    <property type="molecule type" value="Genomic_DNA"/>
</dbReference>
<keyword evidence="5" id="KW-0132">Cell division</keyword>
<dbReference type="SMART" id="SM00382">
    <property type="entry name" value="AAA"/>
    <property type="match status" value="1"/>
</dbReference>
<dbReference type="PANTHER" id="PTHR10763:SF26">
    <property type="entry name" value="CELL DIVISION CONTROL PROTEIN 6 HOMOLOG"/>
    <property type="match status" value="1"/>
</dbReference>
<dbReference type="InterPro" id="IPR041083">
    <property type="entry name" value="AAA_lid_10"/>
</dbReference>
<dbReference type="GO" id="GO:0033314">
    <property type="term" value="P:mitotic DNA replication checkpoint signaling"/>
    <property type="evidence" value="ECO:0007669"/>
    <property type="project" value="TreeGrafter"/>
</dbReference>
<dbReference type="OrthoDB" id="1926878at2759"/>
<protein>
    <recommendedName>
        <fullName evidence="2">Cell division control protein</fullName>
    </recommendedName>
</protein>
<dbReference type="GO" id="GO:0005524">
    <property type="term" value="F:ATP binding"/>
    <property type="evidence" value="ECO:0007669"/>
    <property type="project" value="InterPro"/>
</dbReference>
<sequence length="695" mass="76746">MEAVLKRKRIEEGTGTDSRLNQKLGGNEKEAATNVTSKELKGSKSMGYINEALKRNVNTPSEESMRELRKLIEGSSQKDNKIGYNNGGTTLLPKDKDSFLSPISTSNYTKGGCTAVQNKHVEYSHRYSTRSRSLKNRSAVSVQNLKELTVLNDKAQVTMSEKKTRVKASNLVNEVSPIRKKQELEKTSTAFGKGGAEFEVIGREDERKKILEMVTLSMEEMKGGSLYISGNPGTGKTASVMSTINGLSGKGKANIAVVNCMSIQTPKQVFLKIYEGLATSQNLNYYSLSRSKKGMKQSIGKKLIKWNNLENTTESDLKAKLEDMFIGNSRDFLNIVVLDELDNIVTRTPTEVYLLFEWAMRHDSNLLLIGIANSLDLTDRLLPRLQTRNCVPDLLHFTPYTVEEIVVVLKNRVELLYKDSREEGPDKNTTPKSSIGVDSSREILRDLIKEPTSVCESGELPQPDITIQQSALELCARKVASGSGDMRKALDACKLAIDGFKQELKRKSLLNDGKKTPRQVTVVHMMKALSNLYGTSTDNVLLGLNFQQKIVLASIINFQKNVKSQLGIRNNTLTKSRSYGGNLSIATSLSATCTLSLNYLYELYSRTCHEINLPSPLMRTEFNDLVSLLESIGVVTIEQASAKTSRRISIAKSFMNMSMAGSLVSNGNNTIKLAMSSDGIAKVISNTPLLSAVLL</sequence>
<feature type="region of interest" description="Disordered" evidence="3">
    <location>
        <begin position="1"/>
        <end position="39"/>
    </location>
</feature>
<dbReference type="GO" id="GO:0003688">
    <property type="term" value="F:DNA replication origin binding"/>
    <property type="evidence" value="ECO:0007669"/>
    <property type="project" value="TreeGrafter"/>
</dbReference>
<comment type="caution">
    <text evidence="5">The sequence shown here is derived from an EMBL/GenBank/DDBJ whole genome shotgun (WGS) entry which is preliminary data.</text>
</comment>
<dbReference type="InterPro" id="IPR027417">
    <property type="entry name" value="P-loop_NTPase"/>
</dbReference>
<evidence type="ECO:0000313" key="5">
    <source>
        <dbReference type="EMBL" id="OMH81332.1"/>
    </source>
</evidence>
<keyword evidence="1" id="KW-0235">DNA replication</keyword>
<dbReference type="PANTHER" id="PTHR10763">
    <property type="entry name" value="CELL DIVISION CONTROL PROTEIN 6-RELATED"/>
    <property type="match status" value="1"/>
</dbReference>
<dbReference type="AlphaFoldDB" id="A0A1R1PKC3"/>
<keyword evidence="6" id="KW-1185">Reference proteome</keyword>
<accession>A0A1R1PKC3</accession>
<dbReference type="Pfam" id="PF17872">
    <property type="entry name" value="AAA_lid_10"/>
    <property type="match status" value="1"/>
</dbReference>
<dbReference type="InterPro" id="IPR036388">
    <property type="entry name" value="WH-like_DNA-bd_sf"/>
</dbReference>
<evidence type="ECO:0000313" key="6">
    <source>
        <dbReference type="Proteomes" id="UP000188320"/>
    </source>
</evidence>
<evidence type="ECO:0000256" key="2">
    <source>
        <dbReference type="PIRNR" id="PIRNR001767"/>
    </source>
</evidence>
<dbReference type="Proteomes" id="UP000188320">
    <property type="component" value="Unassembled WGS sequence"/>
</dbReference>
<evidence type="ECO:0000256" key="1">
    <source>
        <dbReference type="ARBA" id="ARBA00022705"/>
    </source>
</evidence>
<comment type="similarity">
    <text evidence="2">Belongs to the CDC6/cdc18 family.</text>
</comment>
<dbReference type="Gene3D" id="1.10.8.60">
    <property type="match status" value="1"/>
</dbReference>
<evidence type="ECO:0000256" key="3">
    <source>
        <dbReference type="SAM" id="MobiDB-lite"/>
    </source>
</evidence>
<keyword evidence="5" id="KW-0131">Cell cycle</keyword>
<reference evidence="6" key="1">
    <citation type="submission" date="2017-01" db="EMBL/GenBank/DDBJ databases">
        <authorList>
            <person name="Wang Y."/>
            <person name="White M."/>
            <person name="Kvist S."/>
            <person name="Moncalvo J.-M."/>
        </authorList>
    </citation>
    <scope>NUCLEOTIDE SEQUENCE [LARGE SCALE GENOMIC DNA]</scope>
    <source>
        <strain evidence="6">COL-18-3</strain>
    </source>
</reference>
<dbReference type="Pfam" id="PF00004">
    <property type="entry name" value="AAA"/>
    <property type="match status" value="1"/>
</dbReference>
<dbReference type="Gene3D" id="1.10.10.10">
    <property type="entry name" value="Winged helix-like DNA-binding domain superfamily/Winged helix DNA-binding domain"/>
    <property type="match status" value="1"/>
</dbReference>
<dbReference type="InterPro" id="IPR016314">
    <property type="entry name" value="Cdc6/18"/>
</dbReference>
<name>A0A1R1PKC3_ZANCU</name>
<gene>
    <name evidence="5" type="ORF">AX774_g5215</name>
</gene>
<dbReference type="InterPro" id="IPR003593">
    <property type="entry name" value="AAA+_ATPase"/>
</dbReference>
<evidence type="ECO:0000259" key="4">
    <source>
        <dbReference type="SMART" id="SM00382"/>
    </source>
</evidence>
<dbReference type="GO" id="GO:0006270">
    <property type="term" value="P:DNA replication initiation"/>
    <property type="evidence" value="ECO:0007669"/>
    <property type="project" value="UniProtKB-UniRule"/>
</dbReference>
<organism evidence="5 6">
    <name type="scientific">Zancudomyces culisetae</name>
    <name type="common">Gut fungus</name>
    <name type="synonym">Smittium culisetae</name>
    <dbReference type="NCBI Taxonomy" id="1213189"/>
    <lineage>
        <taxon>Eukaryota</taxon>
        <taxon>Fungi</taxon>
        <taxon>Fungi incertae sedis</taxon>
        <taxon>Zoopagomycota</taxon>
        <taxon>Kickxellomycotina</taxon>
        <taxon>Harpellomycetes</taxon>
        <taxon>Harpellales</taxon>
        <taxon>Legeriomycetaceae</taxon>
        <taxon>Zancudomyces</taxon>
    </lineage>
</organism>
<dbReference type="GO" id="GO:0005634">
    <property type="term" value="C:nucleus"/>
    <property type="evidence" value="ECO:0007669"/>
    <property type="project" value="TreeGrafter"/>
</dbReference>
<dbReference type="PIRSF" id="PIRSF001767">
    <property type="entry name" value="Cdc6"/>
    <property type="match status" value="1"/>
</dbReference>
<dbReference type="SUPFAM" id="SSF52540">
    <property type="entry name" value="P-loop containing nucleoside triphosphate hydrolases"/>
    <property type="match status" value="1"/>
</dbReference>
<dbReference type="GO" id="GO:0016887">
    <property type="term" value="F:ATP hydrolysis activity"/>
    <property type="evidence" value="ECO:0007669"/>
    <property type="project" value="InterPro"/>
</dbReference>